<sequence>MDQFSLGEDALLTSIVKRWTNVVHEDNSDVVTKAEKIKAWKKIEQTFNNLCVDDNKGFRTAEVLKIRADYLEKLKTKRELMQSLASGEGNAVIRHVNHAEMKIQQPTENSVLNQHRKDNGDGYKTTDDATLQTDNSIENEVGLDLFQLFRLREKLLRKEIKIRIEHSRQIFEKEMEILEIKLNNLLPINRFEQRGKPKRKAANRGEDSRKKPCWGQSLPSVREDSNKKVQPPIPTQKDMKGKRRVKRVSKSDKDKGNGKKKRAGPWSKLDDGTTDNDDLASLTDDDGKVKLKLEHMKTRKETEASKPDKMADDTETEGTDSKWDNTDISERTIQGVEAIQAVQEIGYGQDATLSMKLVNILDKILKHDTADELGKRSRVEKE</sequence>
<feature type="region of interest" description="Disordered" evidence="1">
    <location>
        <begin position="194"/>
        <end position="328"/>
    </location>
</feature>
<dbReference type="EMBL" id="WIXP02000011">
    <property type="protein sequence ID" value="KAF6203291.1"/>
    <property type="molecule type" value="Genomic_DNA"/>
</dbReference>
<comment type="caution">
    <text evidence="2">The sequence shown here is derived from an EMBL/GenBank/DDBJ whole genome shotgun (WGS) entry which is preliminary data.</text>
</comment>
<reference evidence="2" key="1">
    <citation type="journal article" date="2021" name="Mol. Ecol. Resour.">
        <title>Apolygus lucorum genome provides insights into omnivorousness and mesophyll feeding.</title>
        <authorList>
            <person name="Liu Y."/>
            <person name="Liu H."/>
            <person name="Wang H."/>
            <person name="Huang T."/>
            <person name="Liu B."/>
            <person name="Yang B."/>
            <person name="Yin L."/>
            <person name="Li B."/>
            <person name="Zhang Y."/>
            <person name="Zhang S."/>
            <person name="Jiang F."/>
            <person name="Zhang X."/>
            <person name="Ren Y."/>
            <person name="Wang B."/>
            <person name="Wang S."/>
            <person name="Lu Y."/>
            <person name="Wu K."/>
            <person name="Fan W."/>
            <person name="Wang G."/>
        </authorList>
    </citation>
    <scope>NUCLEOTIDE SEQUENCE</scope>
    <source>
        <strain evidence="2">12Hb</strain>
    </source>
</reference>
<evidence type="ECO:0008006" key="4">
    <source>
        <dbReference type="Google" id="ProtNLM"/>
    </source>
</evidence>
<name>A0A8S9X4Q1_APOLU</name>
<proteinExistence type="predicted"/>
<organism evidence="2 3">
    <name type="scientific">Apolygus lucorum</name>
    <name type="common">Small green plant bug</name>
    <name type="synonym">Lygocoris lucorum</name>
    <dbReference type="NCBI Taxonomy" id="248454"/>
    <lineage>
        <taxon>Eukaryota</taxon>
        <taxon>Metazoa</taxon>
        <taxon>Ecdysozoa</taxon>
        <taxon>Arthropoda</taxon>
        <taxon>Hexapoda</taxon>
        <taxon>Insecta</taxon>
        <taxon>Pterygota</taxon>
        <taxon>Neoptera</taxon>
        <taxon>Paraneoptera</taxon>
        <taxon>Hemiptera</taxon>
        <taxon>Heteroptera</taxon>
        <taxon>Panheteroptera</taxon>
        <taxon>Cimicomorpha</taxon>
        <taxon>Miridae</taxon>
        <taxon>Mirini</taxon>
        <taxon>Apolygus</taxon>
    </lineage>
</organism>
<accession>A0A8S9X4Q1</accession>
<evidence type="ECO:0000256" key="1">
    <source>
        <dbReference type="SAM" id="MobiDB-lite"/>
    </source>
</evidence>
<keyword evidence="3" id="KW-1185">Reference proteome</keyword>
<feature type="compositionally biased region" description="Basic and acidic residues" evidence="1">
    <location>
        <begin position="285"/>
        <end position="312"/>
    </location>
</feature>
<dbReference type="AlphaFoldDB" id="A0A8S9X4Q1"/>
<protein>
    <recommendedName>
        <fullName evidence="4">Regulatory protein zeste</fullName>
    </recommendedName>
</protein>
<gene>
    <name evidence="2" type="ORF">GE061_003709</name>
</gene>
<evidence type="ECO:0000313" key="3">
    <source>
        <dbReference type="Proteomes" id="UP000466442"/>
    </source>
</evidence>
<feature type="compositionally biased region" description="Basic and acidic residues" evidence="1">
    <location>
        <begin position="319"/>
        <end position="328"/>
    </location>
</feature>
<dbReference type="Proteomes" id="UP000466442">
    <property type="component" value="Unassembled WGS sequence"/>
</dbReference>
<evidence type="ECO:0000313" key="2">
    <source>
        <dbReference type="EMBL" id="KAF6203291.1"/>
    </source>
</evidence>